<organism evidence="4 5">
    <name type="scientific">Mizuhopecten yessoensis</name>
    <name type="common">Japanese scallop</name>
    <name type="synonym">Patinopecten yessoensis</name>
    <dbReference type="NCBI Taxonomy" id="6573"/>
    <lineage>
        <taxon>Eukaryota</taxon>
        <taxon>Metazoa</taxon>
        <taxon>Spiralia</taxon>
        <taxon>Lophotrochozoa</taxon>
        <taxon>Mollusca</taxon>
        <taxon>Bivalvia</taxon>
        <taxon>Autobranchia</taxon>
        <taxon>Pteriomorphia</taxon>
        <taxon>Pectinida</taxon>
        <taxon>Pectinoidea</taxon>
        <taxon>Pectinidae</taxon>
        <taxon>Mizuhopecten</taxon>
    </lineage>
</organism>
<evidence type="ECO:0008006" key="6">
    <source>
        <dbReference type="Google" id="ProtNLM"/>
    </source>
</evidence>
<keyword evidence="2" id="KW-0472">Membrane</keyword>
<evidence type="ECO:0000313" key="5">
    <source>
        <dbReference type="Proteomes" id="UP000242188"/>
    </source>
</evidence>
<sequence length="567" mass="64674">MYLHHIIVWVAYYSVLVKCDVITVKYEKTWDAAVHYCKTKHNGTLSSVKEIGNSSYTGWENVWTLSQTLTKWLSFIGCFYLANKDTKMTFYPDYDVTKRCSEGCDTSRFIGISAKRRCVCLSEQEQEMIPNKMEWEDCHPPKNESHYIVYRKYDANVSAVVLKNDLSDSTLNCGAVSCKRNNQAKYFYPEDCTKKLRFICAQRSSRHNLNWTNGIQHCLKNNRSPQSFGNHCQKADRTLRSIAKYWIGMYRPLDHDNKPYKECTYWSNDAESANCSRGLPFFCTGHPPTPPTQSPMHPTSTNMSGDRKDRDGHRNRPDIKVLIGVVSALAVLLLSVIVVGIILWRRIKQNAKHITLQKQHSAQEQNTQVQMKMNLYSQERKNDEENLYEFEEIDGENEKDNQSMPCRNFTVKCPLPPEVMRSASQASGNGVSSPCNLPVFGRPKSLGNRCSGAETARPCHHVSNSPGKVDDHYDFLNSPRPRNEVVSDTYDHARIVNAIRGVPQVIMSDPDSLPSDVDVQQPSKMDDKDGVYDFAKGVENEYDEFETPTKHVVTTDTYDHVSLNIPS</sequence>
<evidence type="ECO:0000256" key="1">
    <source>
        <dbReference type="SAM" id="MobiDB-lite"/>
    </source>
</evidence>
<feature type="signal peptide" evidence="3">
    <location>
        <begin position="1"/>
        <end position="19"/>
    </location>
</feature>
<keyword evidence="2" id="KW-1133">Transmembrane helix</keyword>
<dbReference type="OrthoDB" id="10529152at2759"/>
<keyword evidence="2" id="KW-0812">Transmembrane</keyword>
<feature type="transmembrane region" description="Helical" evidence="2">
    <location>
        <begin position="321"/>
        <end position="344"/>
    </location>
</feature>
<keyword evidence="3" id="KW-0732">Signal</keyword>
<dbReference type="EMBL" id="NEDP02004995">
    <property type="protein sequence ID" value="OWF43799.1"/>
    <property type="molecule type" value="Genomic_DNA"/>
</dbReference>
<evidence type="ECO:0000256" key="3">
    <source>
        <dbReference type="SAM" id="SignalP"/>
    </source>
</evidence>
<keyword evidence="5" id="KW-1185">Reference proteome</keyword>
<name>A0A210Q534_MIZYE</name>
<feature type="region of interest" description="Disordered" evidence="1">
    <location>
        <begin position="450"/>
        <end position="471"/>
    </location>
</feature>
<dbReference type="AlphaFoldDB" id="A0A210Q534"/>
<reference evidence="4 5" key="1">
    <citation type="journal article" date="2017" name="Nat. Ecol. Evol.">
        <title>Scallop genome provides insights into evolution of bilaterian karyotype and development.</title>
        <authorList>
            <person name="Wang S."/>
            <person name="Zhang J."/>
            <person name="Jiao W."/>
            <person name="Li J."/>
            <person name="Xun X."/>
            <person name="Sun Y."/>
            <person name="Guo X."/>
            <person name="Huan P."/>
            <person name="Dong B."/>
            <person name="Zhang L."/>
            <person name="Hu X."/>
            <person name="Sun X."/>
            <person name="Wang J."/>
            <person name="Zhao C."/>
            <person name="Wang Y."/>
            <person name="Wang D."/>
            <person name="Huang X."/>
            <person name="Wang R."/>
            <person name="Lv J."/>
            <person name="Li Y."/>
            <person name="Zhang Z."/>
            <person name="Liu B."/>
            <person name="Lu W."/>
            <person name="Hui Y."/>
            <person name="Liang J."/>
            <person name="Zhou Z."/>
            <person name="Hou R."/>
            <person name="Li X."/>
            <person name="Liu Y."/>
            <person name="Li H."/>
            <person name="Ning X."/>
            <person name="Lin Y."/>
            <person name="Zhao L."/>
            <person name="Xing Q."/>
            <person name="Dou J."/>
            <person name="Li Y."/>
            <person name="Mao J."/>
            <person name="Guo H."/>
            <person name="Dou H."/>
            <person name="Li T."/>
            <person name="Mu C."/>
            <person name="Jiang W."/>
            <person name="Fu Q."/>
            <person name="Fu X."/>
            <person name="Miao Y."/>
            <person name="Liu J."/>
            <person name="Yu Q."/>
            <person name="Li R."/>
            <person name="Liao H."/>
            <person name="Li X."/>
            <person name="Kong Y."/>
            <person name="Jiang Z."/>
            <person name="Chourrout D."/>
            <person name="Li R."/>
            <person name="Bao Z."/>
        </authorList>
    </citation>
    <scope>NUCLEOTIDE SEQUENCE [LARGE SCALE GENOMIC DNA]</scope>
    <source>
        <strain evidence="4 5">PY_sf001</strain>
    </source>
</reference>
<accession>A0A210Q534</accession>
<evidence type="ECO:0000256" key="2">
    <source>
        <dbReference type="SAM" id="Phobius"/>
    </source>
</evidence>
<proteinExistence type="predicted"/>
<protein>
    <recommendedName>
        <fullName evidence="6">C-type lectin domain-containing protein</fullName>
    </recommendedName>
</protein>
<comment type="caution">
    <text evidence="4">The sequence shown here is derived from an EMBL/GenBank/DDBJ whole genome shotgun (WGS) entry which is preliminary data.</text>
</comment>
<feature type="chain" id="PRO_5011990204" description="C-type lectin domain-containing protein" evidence="3">
    <location>
        <begin position="20"/>
        <end position="567"/>
    </location>
</feature>
<gene>
    <name evidence="4" type="ORF">KP79_PYT12610</name>
</gene>
<feature type="region of interest" description="Disordered" evidence="1">
    <location>
        <begin position="287"/>
        <end position="313"/>
    </location>
</feature>
<evidence type="ECO:0000313" key="4">
    <source>
        <dbReference type="EMBL" id="OWF43799.1"/>
    </source>
</evidence>
<dbReference type="Proteomes" id="UP000242188">
    <property type="component" value="Unassembled WGS sequence"/>
</dbReference>